<dbReference type="InterPro" id="IPR000653">
    <property type="entry name" value="DegT/StrS_aminotransferase"/>
</dbReference>
<dbReference type="PANTHER" id="PTHR30244">
    <property type="entry name" value="TRANSAMINASE"/>
    <property type="match status" value="1"/>
</dbReference>
<accession>A0AAJ1IFF3</accession>
<name>A0AAJ1IFF3_9SPIO</name>
<keyword evidence="6" id="KW-0808">Transferase</keyword>
<evidence type="ECO:0000256" key="1">
    <source>
        <dbReference type="ARBA" id="ARBA00022898"/>
    </source>
</evidence>
<protein>
    <submittedName>
        <fullName evidence="6">DegT/DnrJ/EryC1/StrS family aminotransferase</fullName>
    </submittedName>
</protein>
<dbReference type="Gene3D" id="3.90.1150.10">
    <property type="entry name" value="Aspartate Aminotransferase, domain 1"/>
    <property type="match status" value="1"/>
</dbReference>
<dbReference type="CDD" id="cd00616">
    <property type="entry name" value="AHBA_syn"/>
    <property type="match status" value="1"/>
</dbReference>
<evidence type="ECO:0000313" key="7">
    <source>
        <dbReference type="Proteomes" id="UP001221217"/>
    </source>
</evidence>
<evidence type="ECO:0000256" key="4">
    <source>
        <dbReference type="PIRSR" id="PIRSR000390-2"/>
    </source>
</evidence>
<dbReference type="InterPro" id="IPR015422">
    <property type="entry name" value="PyrdxlP-dep_Trfase_small"/>
</dbReference>
<dbReference type="PANTHER" id="PTHR30244:SF36">
    <property type="entry name" value="3-OXO-GLUCOSE-6-PHOSPHATE:GLUTAMATE AMINOTRANSFERASE"/>
    <property type="match status" value="1"/>
</dbReference>
<organism evidence="6 7">
    <name type="scientific">Candidatus Thalassospirochaeta sargassi</name>
    <dbReference type="NCBI Taxonomy" id="3119039"/>
    <lineage>
        <taxon>Bacteria</taxon>
        <taxon>Pseudomonadati</taxon>
        <taxon>Spirochaetota</taxon>
        <taxon>Spirochaetia</taxon>
        <taxon>Spirochaetales</taxon>
        <taxon>Spirochaetaceae</taxon>
        <taxon>Candidatus Thalassospirochaeta</taxon>
    </lineage>
</organism>
<keyword evidence="6" id="KW-0032">Aminotransferase</keyword>
<dbReference type="Proteomes" id="UP001221217">
    <property type="component" value="Unassembled WGS sequence"/>
</dbReference>
<dbReference type="Gene3D" id="3.40.640.10">
    <property type="entry name" value="Type I PLP-dependent aspartate aminotransferase-like (Major domain)"/>
    <property type="match status" value="1"/>
</dbReference>
<comment type="similarity">
    <text evidence="2 5">Belongs to the DegT/DnrJ/EryC1 family.</text>
</comment>
<dbReference type="InterPro" id="IPR015424">
    <property type="entry name" value="PyrdxlP-dep_Trfase"/>
</dbReference>
<proteinExistence type="inferred from homology"/>
<dbReference type="PIRSF" id="PIRSF000390">
    <property type="entry name" value="PLP_StrS"/>
    <property type="match status" value="1"/>
</dbReference>
<keyword evidence="1 4" id="KW-0663">Pyridoxal phosphate</keyword>
<dbReference type="SUPFAM" id="SSF53383">
    <property type="entry name" value="PLP-dependent transferases"/>
    <property type="match status" value="1"/>
</dbReference>
<sequence>MKHSFLPTEEHLKSEIQEAVNIVIERGDFVLGKESYTFEAACSEYLGAKHCFGLNSGTDAVRFALMALGIGAGDEVLTSPFCFVSNAEAIALEGATPVFADIDPYSFNISPAAVEAAITPRTKAILPIHMYGHPADMSSINNIAAKHGLAVIEDACQAFGSMLPDNSMVGGKSQFAAFSFFHTKPLGAYGDAGMLTTNNDAFAEKIRMLRNHGSRKRYYHDEIGCSSRLDTIQAAVLLTQLKYFDSKIDAVRDHAAVLNQELSGIGDIIIPHVQPGVRHNYNLYTIRTDRRDELLDVLQGKGIKCSVAFPLSIHLQKAFGYLGHSRGDFPESERAQDEILCLTINPYWTVGQIENVVNEIKDFFG</sequence>
<dbReference type="GO" id="GO:0008483">
    <property type="term" value="F:transaminase activity"/>
    <property type="evidence" value="ECO:0007669"/>
    <property type="project" value="UniProtKB-KW"/>
</dbReference>
<feature type="modified residue" description="N6-(pyridoxal phosphate)lysine" evidence="4">
    <location>
        <position position="184"/>
    </location>
</feature>
<dbReference type="InterPro" id="IPR015421">
    <property type="entry name" value="PyrdxlP-dep_Trfase_major"/>
</dbReference>
<gene>
    <name evidence="6" type="ORF">PQJ61_16360</name>
</gene>
<dbReference type="Pfam" id="PF01041">
    <property type="entry name" value="DegT_DnrJ_EryC1"/>
    <property type="match status" value="1"/>
</dbReference>
<dbReference type="EMBL" id="JAQQAL010000044">
    <property type="protein sequence ID" value="MDC7228337.1"/>
    <property type="molecule type" value="Genomic_DNA"/>
</dbReference>
<evidence type="ECO:0000256" key="2">
    <source>
        <dbReference type="ARBA" id="ARBA00037999"/>
    </source>
</evidence>
<evidence type="ECO:0000256" key="3">
    <source>
        <dbReference type="PIRSR" id="PIRSR000390-1"/>
    </source>
</evidence>
<evidence type="ECO:0000256" key="5">
    <source>
        <dbReference type="RuleBase" id="RU004508"/>
    </source>
</evidence>
<evidence type="ECO:0000313" key="6">
    <source>
        <dbReference type="EMBL" id="MDC7228337.1"/>
    </source>
</evidence>
<dbReference type="GO" id="GO:0000271">
    <property type="term" value="P:polysaccharide biosynthetic process"/>
    <property type="evidence" value="ECO:0007669"/>
    <property type="project" value="TreeGrafter"/>
</dbReference>
<dbReference type="AlphaFoldDB" id="A0AAJ1IFF3"/>
<reference evidence="6 7" key="1">
    <citation type="submission" date="2022-12" db="EMBL/GenBank/DDBJ databases">
        <title>Metagenome assembled genome from gulf of manar.</title>
        <authorList>
            <person name="Kohli P."/>
            <person name="Pk S."/>
            <person name="Venkata Ramana C."/>
            <person name="Sasikala C."/>
        </authorList>
    </citation>
    <scope>NUCLEOTIDE SEQUENCE [LARGE SCALE GENOMIC DNA]</scope>
    <source>
        <strain evidence="6">JB008</strain>
    </source>
</reference>
<feature type="active site" description="Proton acceptor" evidence="3">
    <location>
        <position position="184"/>
    </location>
</feature>
<comment type="caution">
    <text evidence="6">The sequence shown here is derived from an EMBL/GenBank/DDBJ whole genome shotgun (WGS) entry which is preliminary data.</text>
</comment>
<dbReference type="GO" id="GO:0030170">
    <property type="term" value="F:pyridoxal phosphate binding"/>
    <property type="evidence" value="ECO:0007669"/>
    <property type="project" value="TreeGrafter"/>
</dbReference>